<evidence type="ECO:0000259" key="9">
    <source>
        <dbReference type="Pfam" id="PF08318"/>
    </source>
</evidence>
<dbReference type="GO" id="GO:0000139">
    <property type="term" value="C:Golgi membrane"/>
    <property type="evidence" value="ECO:0007669"/>
    <property type="project" value="UniProtKB-SubCell"/>
</dbReference>
<keyword evidence="7" id="KW-0472">Membrane</keyword>
<dbReference type="PANTHER" id="PTHR24016:SF0">
    <property type="entry name" value="CONSERVED OLIGOMERIC GOLGI COMPLEX SUBUNIT 4"/>
    <property type="match status" value="1"/>
</dbReference>
<keyword evidence="12" id="KW-1185">Reference proteome</keyword>
<reference evidence="11 12" key="1">
    <citation type="submission" date="2024-11" db="EMBL/GenBank/DDBJ databases">
        <title>Adaptive evolution of stress response genes in parasites aligns with host niche diversity.</title>
        <authorList>
            <person name="Hahn C."/>
            <person name="Resl P."/>
        </authorList>
    </citation>
    <scope>NUCLEOTIDE SEQUENCE [LARGE SCALE GENOMIC DNA]</scope>
    <source>
        <strain evidence="11">EGGRZ-B1_66</strain>
        <tissue evidence="11">Body</tissue>
    </source>
</reference>
<dbReference type="PANTHER" id="PTHR24016">
    <property type="entry name" value="CONSERVED OLIGOMERIC GOLGI COMPLEX SUBUNIT 4"/>
    <property type="match status" value="1"/>
</dbReference>
<accession>A0ABD2PNI9</accession>
<comment type="similarity">
    <text evidence="2">Belongs to the COG4 family.</text>
</comment>
<comment type="caution">
    <text evidence="11">The sequence shown here is derived from an EMBL/GenBank/DDBJ whole genome shotgun (WGS) entry which is preliminary data.</text>
</comment>
<name>A0ABD2PNI9_9PLAT</name>
<gene>
    <name evidence="11" type="primary">COG4</name>
    <name evidence="11" type="ORF">Ciccas_012395</name>
</gene>
<feature type="domain" description="COG4 transport protein middle alpha-helical bundle" evidence="9">
    <location>
        <begin position="158"/>
        <end position="322"/>
    </location>
</feature>
<evidence type="ECO:0000256" key="4">
    <source>
        <dbReference type="ARBA" id="ARBA00022448"/>
    </source>
</evidence>
<evidence type="ECO:0000256" key="8">
    <source>
        <dbReference type="ARBA" id="ARBA00031340"/>
    </source>
</evidence>
<dbReference type="AlphaFoldDB" id="A0ABD2PNI9"/>
<keyword evidence="6" id="KW-0333">Golgi apparatus</keyword>
<evidence type="ECO:0000256" key="1">
    <source>
        <dbReference type="ARBA" id="ARBA00004395"/>
    </source>
</evidence>
<dbReference type="GO" id="GO:0015031">
    <property type="term" value="P:protein transport"/>
    <property type="evidence" value="ECO:0007669"/>
    <property type="project" value="UniProtKB-KW"/>
</dbReference>
<dbReference type="EMBL" id="JBJKFK010004352">
    <property type="protein sequence ID" value="KAL3309061.1"/>
    <property type="molecule type" value="Genomic_DNA"/>
</dbReference>
<feature type="domain" description="Conserved oligomeric Golgi complex subunit 4 N-terminal" evidence="10">
    <location>
        <begin position="55"/>
        <end position="142"/>
    </location>
</feature>
<evidence type="ECO:0000313" key="12">
    <source>
        <dbReference type="Proteomes" id="UP001626550"/>
    </source>
</evidence>
<proteinExistence type="inferred from homology"/>
<evidence type="ECO:0000313" key="11">
    <source>
        <dbReference type="EMBL" id="KAL3309061.1"/>
    </source>
</evidence>
<feature type="non-terminal residue" evidence="11">
    <location>
        <position position="326"/>
    </location>
</feature>
<dbReference type="Proteomes" id="UP001626550">
    <property type="component" value="Unassembled WGS sequence"/>
</dbReference>
<dbReference type="Pfam" id="PF08318">
    <property type="entry name" value="COG4_m"/>
    <property type="match status" value="1"/>
</dbReference>
<evidence type="ECO:0000256" key="3">
    <source>
        <dbReference type="ARBA" id="ARBA00020975"/>
    </source>
</evidence>
<organism evidence="11 12">
    <name type="scientific">Cichlidogyrus casuarinus</name>
    <dbReference type="NCBI Taxonomy" id="1844966"/>
    <lineage>
        <taxon>Eukaryota</taxon>
        <taxon>Metazoa</taxon>
        <taxon>Spiralia</taxon>
        <taxon>Lophotrochozoa</taxon>
        <taxon>Platyhelminthes</taxon>
        <taxon>Monogenea</taxon>
        <taxon>Monopisthocotylea</taxon>
        <taxon>Dactylogyridea</taxon>
        <taxon>Ancyrocephalidae</taxon>
        <taxon>Cichlidogyrus</taxon>
    </lineage>
</organism>
<dbReference type="Pfam" id="PF20663">
    <property type="entry name" value="COG4_N"/>
    <property type="match status" value="1"/>
</dbReference>
<keyword evidence="5" id="KW-0653">Protein transport</keyword>
<dbReference type="InterPro" id="IPR048680">
    <property type="entry name" value="COG4_N"/>
</dbReference>
<evidence type="ECO:0000259" key="10">
    <source>
        <dbReference type="Pfam" id="PF20663"/>
    </source>
</evidence>
<protein>
    <recommendedName>
        <fullName evidence="3">Conserved oligomeric Golgi complex subunit 4</fullName>
    </recommendedName>
    <alternativeName>
        <fullName evidence="8">Component of oligomeric Golgi complex 4</fullName>
    </alternativeName>
</protein>
<evidence type="ECO:0000256" key="5">
    <source>
        <dbReference type="ARBA" id="ARBA00022927"/>
    </source>
</evidence>
<evidence type="ECO:0000256" key="6">
    <source>
        <dbReference type="ARBA" id="ARBA00023034"/>
    </source>
</evidence>
<sequence length="326" mass="36770">MNANNAFFTNINQLPDALKQLDAAEDALMEELASVVSSKAKISSDFKTSLENRPKYSDVRVPSGKVQKLLEHASNLSLGISNKVRKLDGAKQKVHNTIGVIEKLFIFRECADKLRPAVVSNNFEISTVLIRKYLSLSNELIDEVIRIEGSNVKSFDDHSAVIVKILETFAQVIKEYEPKIKDFYTPVQFARIILNLQTECDLLCSRSISALLRFINIDSILNTCKTSIFNTNPESNQNGALKETSNSEISQLIVIFSQLNVRCSLYLRFLMRRIHSDPEIKSALLNSKVAKLSANLMDYYITLEHCQIAELISRALKVEEIDPELK</sequence>
<evidence type="ECO:0000256" key="2">
    <source>
        <dbReference type="ARBA" id="ARBA00009215"/>
    </source>
</evidence>
<evidence type="ECO:0000256" key="7">
    <source>
        <dbReference type="ARBA" id="ARBA00023136"/>
    </source>
</evidence>
<dbReference type="InterPro" id="IPR048682">
    <property type="entry name" value="COG4"/>
</dbReference>
<dbReference type="InterPro" id="IPR013167">
    <property type="entry name" value="COG4_M"/>
</dbReference>
<keyword evidence="4" id="KW-0813">Transport</keyword>
<comment type="subcellular location">
    <subcellularLocation>
        <location evidence="1">Golgi apparatus membrane</location>
        <topology evidence="1">Peripheral membrane protein</topology>
    </subcellularLocation>
</comment>